<evidence type="ECO:0000256" key="2">
    <source>
        <dbReference type="ARBA" id="ARBA00005009"/>
    </source>
</evidence>
<dbReference type="InterPro" id="IPR005801">
    <property type="entry name" value="ADC_synthase"/>
</dbReference>
<dbReference type="InterPro" id="IPR006805">
    <property type="entry name" value="Anth_synth_I_N"/>
</dbReference>
<sequence length="820" mass="89145">NLRVLIIDNYDSYTLNLLQLLPETGCSVVVVQNDQLSWDKLRDYVLPHIDCIILSPGPGTPARPEDIGVVAPLLEQVDLPVLGVCLGHQAIAHVCGAQIVHAPEPVHGQVHHVHLQHRTSTDHDALEDSGADLFRGIPSPFPVVRYHSLTVSDAGCESGVRPNMRTMMALAHESKPFCGVQFHPESICTDHGHLLVHNFLAITERWHRTVRRSEIALYARNNLFPRPPLPEGIQKLCTLHRGTCGPSVRPLSGVSKAILPPGLDIVPAAYTLLTHKLSVNVAPDVAFCKLFGNGDGSVWLDSARVGSCRFSFMGSCHSPGSFQVGYRLADRQITITRQNASDASDGGQPHVATSTLAATDTFWDWTSRFMRQFSLLQARAWAADNAAVSEQPPFDFLAGLVGYFGYEMKSESLPGYVAAHDQATVAPDAAFVFLDRLLAFDHHTGDIWLVCLVCDEQAKHASGATPAPTVGSTGDACDRWMHATVATLEDAATESASQIPTVSTAFIAAAAAGEVGALDVNVRDTCSTYLDKIAHAQHYIRDGESYELCLTTQMTAQYHHSATSTLDFYLQLRATNPAPYAAFLNFSPELCIASASPERFLRVTAAGHIQMRPIKGTRKRQRVCCCGQGCERDHRGLDPACARAVDQQLADELAADVKERGENLMIVDLIRNDLARICPPHSVRVPHLMAIETYETVHQMVTTVDGLLHDTVDATQALKGCFPPAGSMTGAPKLRSVQLLEHLEDHRPRGIYSGCLGYLSVNGAADFNVVIRTAAITHRQSNTPKDISIGAGGAITILSDPMEEWHEATTKAEAVLPRFV</sequence>
<evidence type="ECO:0000256" key="7">
    <source>
        <dbReference type="ARBA" id="ARBA00022962"/>
    </source>
</evidence>
<gene>
    <name evidence="13" type="ORF">THASP1DRAFT_1694</name>
</gene>
<dbReference type="GO" id="GO:0046820">
    <property type="term" value="F:4-amino-4-deoxychorismate synthase activity"/>
    <property type="evidence" value="ECO:0007669"/>
    <property type="project" value="UniProtKB-EC"/>
</dbReference>
<dbReference type="GO" id="GO:0046656">
    <property type="term" value="P:folic acid biosynthetic process"/>
    <property type="evidence" value="ECO:0007669"/>
    <property type="project" value="UniProtKB-KW"/>
</dbReference>
<comment type="pathway">
    <text evidence="2">Cofactor biosynthesis; tetrahydrofolate biosynthesis; 4-aminobenzoate from chorismate: step 1/2.</text>
</comment>
<dbReference type="PROSITE" id="PS51273">
    <property type="entry name" value="GATASE_TYPE_1"/>
    <property type="match status" value="1"/>
</dbReference>
<name>A0A4P9XW42_9FUNG</name>
<feature type="domain" description="Chorismate-utilising enzyme C-terminal" evidence="11">
    <location>
        <begin position="528"/>
        <end position="811"/>
    </location>
</feature>
<evidence type="ECO:0000256" key="5">
    <source>
        <dbReference type="ARBA" id="ARBA00022679"/>
    </source>
</evidence>
<dbReference type="EC" id="2.6.1.85" evidence="4"/>
<dbReference type="SUPFAM" id="SSF56322">
    <property type="entry name" value="ADC synthase"/>
    <property type="match status" value="1"/>
</dbReference>
<evidence type="ECO:0000313" key="13">
    <source>
        <dbReference type="EMBL" id="RKP10533.1"/>
    </source>
</evidence>
<comment type="catalytic activity">
    <reaction evidence="1">
        <text>chorismate + L-glutamine = 4-amino-4-deoxychorismate + L-glutamate</text>
        <dbReference type="Rhea" id="RHEA:11672"/>
        <dbReference type="ChEBI" id="CHEBI:29748"/>
        <dbReference type="ChEBI" id="CHEBI:29985"/>
        <dbReference type="ChEBI" id="CHEBI:58359"/>
        <dbReference type="ChEBI" id="CHEBI:58406"/>
        <dbReference type="EC" id="2.6.1.85"/>
    </reaction>
</comment>
<dbReference type="Gene3D" id="3.40.50.880">
    <property type="match status" value="1"/>
</dbReference>
<protein>
    <recommendedName>
        <fullName evidence="4">aminodeoxychorismate synthase</fullName>
        <ecNumber evidence="4">2.6.1.85</ecNumber>
    </recommendedName>
    <alternativeName>
        <fullName evidence="8">Para-aminobenzoate synthase</fullName>
    </alternativeName>
    <alternativeName>
        <fullName evidence="9">p-aminobenzoic acid synthase</fullName>
    </alternativeName>
</protein>
<proteinExistence type="inferred from homology"/>
<keyword evidence="14" id="KW-1185">Reference proteome</keyword>
<reference evidence="14" key="1">
    <citation type="journal article" date="2018" name="Nat. Microbiol.">
        <title>Leveraging single-cell genomics to expand the fungal tree of life.</title>
        <authorList>
            <person name="Ahrendt S.R."/>
            <person name="Quandt C.A."/>
            <person name="Ciobanu D."/>
            <person name="Clum A."/>
            <person name="Salamov A."/>
            <person name="Andreopoulos B."/>
            <person name="Cheng J.F."/>
            <person name="Woyke T."/>
            <person name="Pelin A."/>
            <person name="Henrissat B."/>
            <person name="Reynolds N.K."/>
            <person name="Benny G.L."/>
            <person name="Smith M.E."/>
            <person name="James T.Y."/>
            <person name="Grigoriev I.V."/>
        </authorList>
    </citation>
    <scope>NUCLEOTIDE SEQUENCE [LARGE SCALE GENOMIC DNA]</scope>
    <source>
        <strain evidence="14">RSA 1356</strain>
    </source>
</reference>
<evidence type="ECO:0000256" key="9">
    <source>
        <dbReference type="ARBA" id="ARBA00031904"/>
    </source>
</evidence>
<keyword evidence="5" id="KW-0808">Transferase</keyword>
<feature type="domain" description="Glutamine amidotransferase" evidence="10">
    <location>
        <begin position="5"/>
        <end position="200"/>
    </location>
</feature>
<dbReference type="PRINTS" id="PR00096">
    <property type="entry name" value="GATASE"/>
</dbReference>
<dbReference type="PANTHER" id="PTHR11236">
    <property type="entry name" value="AMINOBENZOATE/ANTHRANILATE SYNTHASE"/>
    <property type="match status" value="1"/>
</dbReference>
<dbReference type="GO" id="GO:0005737">
    <property type="term" value="C:cytoplasm"/>
    <property type="evidence" value="ECO:0007669"/>
    <property type="project" value="TreeGrafter"/>
</dbReference>
<dbReference type="PRINTS" id="PR00099">
    <property type="entry name" value="CPSGATASE"/>
</dbReference>
<dbReference type="Pfam" id="PF04715">
    <property type="entry name" value="Anth_synt_I_N"/>
    <property type="match status" value="1"/>
</dbReference>
<dbReference type="SUPFAM" id="SSF52317">
    <property type="entry name" value="Class I glutamine amidotransferase-like"/>
    <property type="match status" value="1"/>
</dbReference>
<evidence type="ECO:0000259" key="10">
    <source>
        <dbReference type="Pfam" id="PF00117"/>
    </source>
</evidence>
<dbReference type="InterPro" id="IPR006221">
    <property type="entry name" value="TrpG/PapA_dom"/>
</dbReference>
<evidence type="ECO:0000256" key="4">
    <source>
        <dbReference type="ARBA" id="ARBA00013139"/>
    </source>
</evidence>
<dbReference type="STRING" id="78915.A0A4P9XW42"/>
<keyword evidence="7" id="KW-0315">Glutamine amidotransferase</keyword>
<accession>A0A4P9XW42</accession>
<dbReference type="OrthoDB" id="64220at2759"/>
<evidence type="ECO:0000259" key="12">
    <source>
        <dbReference type="Pfam" id="PF04715"/>
    </source>
</evidence>
<organism evidence="13 14">
    <name type="scientific">Thamnocephalis sphaerospora</name>
    <dbReference type="NCBI Taxonomy" id="78915"/>
    <lineage>
        <taxon>Eukaryota</taxon>
        <taxon>Fungi</taxon>
        <taxon>Fungi incertae sedis</taxon>
        <taxon>Zoopagomycota</taxon>
        <taxon>Zoopagomycotina</taxon>
        <taxon>Zoopagomycetes</taxon>
        <taxon>Zoopagales</taxon>
        <taxon>Sigmoideomycetaceae</taxon>
        <taxon>Thamnocephalis</taxon>
    </lineage>
</organism>
<dbReference type="GO" id="GO:0046654">
    <property type="term" value="P:tetrahydrofolate biosynthetic process"/>
    <property type="evidence" value="ECO:0007669"/>
    <property type="project" value="UniProtKB-UniPathway"/>
</dbReference>
<dbReference type="CDD" id="cd01743">
    <property type="entry name" value="GATase1_Anthranilate_Synthase"/>
    <property type="match status" value="1"/>
</dbReference>
<evidence type="ECO:0000256" key="1">
    <source>
        <dbReference type="ARBA" id="ARBA00001000"/>
    </source>
</evidence>
<evidence type="ECO:0000256" key="8">
    <source>
        <dbReference type="ARBA" id="ARBA00031329"/>
    </source>
</evidence>
<dbReference type="InterPro" id="IPR019999">
    <property type="entry name" value="Anth_synth_I-like"/>
</dbReference>
<dbReference type="UniPathway" id="UPA00077">
    <property type="reaction ID" value="UER00149"/>
</dbReference>
<dbReference type="PRINTS" id="PR00097">
    <property type="entry name" value="ANTSNTHASEII"/>
</dbReference>
<dbReference type="InterPro" id="IPR017926">
    <property type="entry name" value="GATASE"/>
</dbReference>
<dbReference type="Gene3D" id="3.60.120.10">
    <property type="entry name" value="Anthranilate synthase"/>
    <property type="match status" value="1"/>
</dbReference>
<evidence type="ECO:0000256" key="6">
    <source>
        <dbReference type="ARBA" id="ARBA00022909"/>
    </source>
</evidence>
<dbReference type="EMBL" id="KZ992448">
    <property type="protein sequence ID" value="RKP10533.1"/>
    <property type="molecule type" value="Genomic_DNA"/>
</dbReference>
<evidence type="ECO:0000259" key="11">
    <source>
        <dbReference type="Pfam" id="PF00425"/>
    </source>
</evidence>
<dbReference type="Pfam" id="PF00425">
    <property type="entry name" value="Chorismate_bind"/>
    <property type="match status" value="1"/>
</dbReference>
<comment type="similarity">
    <text evidence="3">In the C-terminal section; belongs to the anthranilate synthase component I family.</text>
</comment>
<dbReference type="AlphaFoldDB" id="A0A4P9XW42"/>
<evidence type="ECO:0000313" key="14">
    <source>
        <dbReference type="Proteomes" id="UP000271241"/>
    </source>
</evidence>
<dbReference type="GO" id="GO:0008153">
    <property type="term" value="P:4-aminobenzoate biosynthetic process"/>
    <property type="evidence" value="ECO:0007669"/>
    <property type="project" value="TreeGrafter"/>
</dbReference>
<dbReference type="Proteomes" id="UP000271241">
    <property type="component" value="Unassembled WGS sequence"/>
</dbReference>
<dbReference type="NCBIfam" id="TIGR00566">
    <property type="entry name" value="trpG_papA"/>
    <property type="match status" value="1"/>
</dbReference>
<feature type="domain" description="Anthranilate synthase component I N-terminal" evidence="12">
    <location>
        <begin position="283"/>
        <end position="447"/>
    </location>
</feature>
<feature type="non-terminal residue" evidence="13">
    <location>
        <position position="820"/>
    </location>
</feature>
<dbReference type="InterPro" id="IPR015890">
    <property type="entry name" value="Chorismate_C"/>
</dbReference>
<dbReference type="Pfam" id="PF00117">
    <property type="entry name" value="GATase"/>
    <property type="match status" value="1"/>
</dbReference>
<dbReference type="GO" id="GO:0000162">
    <property type="term" value="P:L-tryptophan biosynthetic process"/>
    <property type="evidence" value="ECO:0007669"/>
    <property type="project" value="TreeGrafter"/>
</dbReference>
<keyword evidence="6" id="KW-0289">Folate biosynthesis</keyword>
<dbReference type="PANTHER" id="PTHR11236:SF18">
    <property type="entry name" value="AMINODEOXYCHORISMATE SYNTHASE"/>
    <property type="match status" value="1"/>
</dbReference>
<dbReference type="InterPro" id="IPR029062">
    <property type="entry name" value="Class_I_gatase-like"/>
</dbReference>
<feature type="non-terminal residue" evidence="13">
    <location>
        <position position="1"/>
    </location>
</feature>
<evidence type="ECO:0000256" key="3">
    <source>
        <dbReference type="ARBA" id="ARBA00005970"/>
    </source>
</evidence>